<evidence type="ECO:0000313" key="1">
    <source>
        <dbReference type="EMBL" id="GED73137.1"/>
    </source>
</evidence>
<gene>
    <name evidence="1" type="ORF">BRE01_68390</name>
</gene>
<accession>A0ABQ0U187</accession>
<dbReference type="EMBL" id="BJON01000049">
    <property type="protein sequence ID" value="GED73137.1"/>
    <property type="molecule type" value="Genomic_DNA"/>
</dbReference>
<evidence type="ECO:0000313" key="2">
    <source>
        <dbReference type="Proteomes" id="UP000319578"/>
    </source>
</evidence>
<keyword evidence="2" id="KW-1185">Reference proteome</keyword>
<reference evidence="1 2" key="1">
    <citation type="submission" date="2019-06" db="EMBL/GenBank/DDBJ databases">
        <title>Whole genome shotgun sequence of Brevibacillus reuszeri NBRC 15719.</title>
        <authorList>
            <person name="Hosoyama A."/>
            <person name="Uohara A."/>
            <person name="Ohji S."/>
            <person name="Ichikawa N."/>
        </authorList>
    </citation>
    <scope>NUCLEOTIDE SEQUENCE [LARGE SCALE GENOMIC DNA]</scope>
    <source>
        <strain evidence="1 2">NBRC 15719</strain>
    </source>
</reference>
<dbReference type="Proteomes" id="UP000319578">
    <property type="component" value="Unassembled WGS sequence"/>
</dbReference>
<proteinExistence type="predicted"/>
<sequence>MSTYIYKFTLDGTLVWSNFSGDLIKPVADPSNPNKVYTMGYIDNIHQFIYYDFSGSGARLNQAPITMGTTNTWEEAAVRIIGDYGYATRTRYWYKIRLSDFKVVGMYESAYPLRGIASDSTFITLSSTAIRRMKFRYKIK</sequence>
<protein>
    <submittedName>
        <fullName evidence="1">Uncharacterized protein</fullName>
    </submittedName>
</protein>
<name>A0ABQ0U187_9BACL</name>
<organism evidence="1 2">
    <name type="scientific">Brevibacillus reuszeri</name>
    <dbReference type="NCBI Taxonomy" id="54915"/>
    <lineage>
        <taxon>Bacteria</taxon>
        <taxon>Bacillati</taxon>
        <taxon>Bacillota</taxon>
        <taxon>Bacilli</taxon>
        <taxon>Bacillales</taxon>
        <taxon>Paenibacillaceae</taxon>
        <taxon>Brevibacillus</taxon>
    </lineage>
</organism>
<comment type="caution">
    <text evidence="1">The sequence shown here is derived from an EMBL/GenBank/DDBJ whole genome shotgun (WGS) entry which is preliminary data.</text>
</comment>